<dbReference type="EMBL" id="OV651814">
    <property type="protein sequence ID" value="CAH1107060.1"/>
    <property type="molecule type" value="Genomic_DNA"/>
</dbReference>
<keyword evidence="2" id="KW-1185">Reference proteome</keyword>
<protein>
    <submittedName>
        <fullName evidence="1">Uncharacterized protein</fullName>
    </submittedName>
</protein>
<evidence type="ECO:0000313" key="1">
    <source>
        <dbReference type="EMBL" id="CAH1107060.1"/>
    </source>
</evidence>
<proteinExistence type="predicted"/>
<reference evidence="1" key="1">
    <citation type="submission" date="2022-01" db="EMBL/GenBank/DDBJ databases">
        <authorList>
            <person name="King R."/>
        </authorList>
    </citation>
    <scope>NUCLEOTIDE SEQUENCE</scope>
</reference>
<organism evidence="1 2">
    <name type="scientific">Psylliodes chrysocephalus</name>
    <dbReference type="NCBI Taxonomy" id="3402493"/>
    <lineage>
        <taxon>Eukaryota</taxon>
        <taxon>Metazoa</taxon>
        <taxon>Ecdysozoa</taxon>
        <taxon>Arthropoda</taxon>
        <taxon>Hexapoda</taxon>
        <taxon>Insecta</taxon>
        <taxon>Pterygota</taxon>
        <taxon>Neoptera</taxon>
        <taxon>Endopterygota</taxon>
        <taxon>Coleoptera</taxon>
        <taxon>Polyphaga</taxon>
        <taxon>Cucujiformia</taxon>
        <taxon>Chrysomeloidea</taxon>
        <taxon>Chrysomelidae</taxon>
        <taxon>Galerucinae</taxon>
        <taxon>Alticini</taxon>
        <taxon>Psylliodes</taxon>
    </lineage>
</organism>
<accession>A0A9P0GEN7</accession>
<name>A0A9P0GEN7_9CUCU</name>
<gene>
    <name evidence="1" type="ORF">PSYICH_LOCUS6524</name>
</gene>
<evidence type="ECO:0000313" key="2">
    <source>
        <dbReference type="Proteomes" id="UP001153636"/>
    </source>
</evidence>
<dbReference type="OrthoDB" id="5871067at2759"/>
<dbReference type="AlphaFoldDB" id="A0A9P0GEN7"/>
<dbReference type="Proteomes" id="UP001153636">
    <property type="component" value="Chromosome 2"/>
</dbReference>
<sequence>MSLVNEVSASQVEAKMASDNLVSVYLSESLTPVPLLLSPMLLTPSKNPCSSPARANSEDEFVDCPPDLVKMTSKRQLSKKSLPMGYLYIIVNLNQSDQVGSRGRTGNVSEYYKVQNDEQIKYNHIRSLYPAICKYGKFPVGHPKVYVGDECPSLTTVSRVVNCSVLPL</sequence>